<dbReference type="AlphaFoldDB" id="L0JDI9"/>
<protein>
    <submittedName>
        <fullName evidence="2">Uncharacterized protein</fullName>
    </submittedName>
</protein>
<organism evidence="2 3">
    <name type="scientific">Prevotella dentalis (strain ATCC 49559 / DSM 3688 / JCM 13448 / NCTC 12043 / ES 2772)</name>
    <name type="common">Mitsuokella dentalis</name>
    <dbReference type="NCBI Taxonomy" id="908937"/>
    <lineage>
        <taxon>Bacteria</taxon>
        <taxon>Pseudomonadati</taxon>
        <taxon>Bacteroidota</taxon>
        <taxon>Bacteroidia</taxon>
        <taxon>Bacteroidales</taxon>
        <taxon>Prevotellaceae</taxon>
        <taxon>Prevotella</taxon>
    </lineage>
</organism>
<dbReference type="KEGG" id="pdt:Prede_1607"/>
<evidence type="ECO:0000313" key="3">
    <source>
        <dbReference type="Proteomes" id="UP000010862"/>
    </source>
</evidence>
<proteinExistence type="predicted"/>
<dbReference type="EMBL" id="CP003369">
    <property type="protein sequence ID" value="AGB28913.1"/>
    <property type="molecule type" value="Genomic_DNA"/>
</dbReference>
<accession>L0JDI9</accession>
<dbReference type="Proteomes" id="UP000010862">
    <property type="component" value="Chromosome 2"/>
</dbReference>
<keyword evidence="3" id="KW-1185">Reference proteome</keyword>
<name>L0JDI9_PREDD</name>
<evidence type="ECO:0000256" key="1">
    <source>
        <dbReference type="SAM" id="MobiDB-lite"/>
    </source>
</evidence>
<dbReference type="HOGENOM" id="CLU_2555439_0_0_10"/>
<evidence type="ECO:0000313" key="2">
    <source>
        <dbReference type="EMBL" id="AGB28913.1"/>
    </source>
</evidence>
<reference evidence="2" key="1">
    <citation type="submission" date="2012-02" db="EMBL/GenBank/DDBJ databases">
        <title>Complete sequence of chromosome 2 of Prevotella dentalis DSM 3688.</title>
        <authorList>
            <consortium name="US DOE Joint Genome Institute (JGI-PGF)"/>
            <person name="Lucas S."/>
            <person name="Copeland A."/>
            <person name="Lapidus A."/>
            <person name="Glavina del Rio T."/>
            <person name="Dalin E."/>
            <person name="Tice H."/>
            <person name="Bruce D."/>
            <person name="Goodwin L."/>
            <person name="Pitluck S."/>
            <person name="Peters L."/>
            <person name="Mikhailova N."/>
            <person name="Chertkov O."/>
            <person name="Kyrpides N."/>
            <person name="Mavromatis K."/>
            <person name="Ivanova N."/>
            <person name="Brettin T."/>
            <person name="Detter J.C."/>
            <person name="Han C."/>
            <person name="Larimer F."/>
            <person name="Land M."/>
            <person name="Hauser L."/>
            <person name="Markowitz V."/>
            <person name="Cheng J.-F."/>
            <person name="Hugenholtz P."/>
            <person name="Woyke T."/>
            <person name="Wu D."/>
            <person name="Gronow S."/>
            <person name="Wellnitz S."/>
            <person name="Brambilla E."/>
            <person name="Klenk H.-P."/>
            <person name="Eisen J.A."/>
        </authorList>
    </citation>
    <scope>NUCLEOTIDE SEQUENCE [LARGE SCALE GENOMIC DNA]</scope>
    <source>
        <strain evidence="2">DSM 3688</strain>
    </source>
</reference>
<feature type="region of interest" description="Disordered" evidence="1">
    <location>
        <begin position="1"/>
        <end position="82"/>
    </location>
</feature>
<feature type="compositionally biased region" description="Basic and acidic residues" evidence="1">
    <location>
        <begin position="42"/>
        <end position="58"/>
    </location>
</feature>
<gene>
    <name evidence="2" type="ordered locus">Prede_1607</name>
</gene>
<sequence length="82" mass="9030">MIYKELRTGHSPNVRALPRAAGAVRNPAGHVNKKHRCPAAGRQHDGNGQRGNDGKMVREQGYSPWRAKRVSASCSYRVPGRP</sequence>